<evidence type="ECO:0000256" key="1">
    <source>
        <dbReference type="PROSITE-ProRule" id="PRU00235"/>
    </source>
</evidence>
<dbReference type="Proteomes" id="UP001470230">
    <property type="component" value="Unassembled WGS sequence"/>
</dbReference>
<protein>
    <submittedName>
        <fullName evidence="4">Protein kinase activity protein</fullName>
    </submittedName>
</protein>
<dbReference type="InterPro" id="IPR000408">
    <property type="entry name" value="Reg_chr_condens"/>
</dbReference>
<dbReference type="Pfam" id="PF00415">
    <property type="entry name" value="RCC1"/>
    <property type="match status" value="1"/>
</dbReference>
<dbReference type="InterPro" id="IPR011009">
    <property type="entry name" value="Kinase-like_dom_sf"/>
</dbReference>
<evidence type="ECO:0000256" key="2">
    <source>
        <dbReference type="SAM" id="Coils"/>
    </source>
</evidence>
<keyword evidence="2" id="KW-0175">Coiled coil</keyword>
<dbReference type="InterPro" id="IPR000719">
    <property type="entry name" value="Prot_kinase_dom"/>
</dbReference>
<dbReference type="SMART" id="SM00220">
    <property type="entry name" value="S_TKc"/>
    <property type="match status" value="1"/>
</dbReference>
<sequence length="705" mass="78646">MIKVCGGNYYFQLGEKPNNKDSHGYPIIDPSVDLQINTSKISSYSIDRYHSILIKRDGKLLGTGYNKEGQISGSLPKKTIDHFTEFSIKDSKGRTCFPISAVCGSSYTLYMVSDPENKNRSQLAYSSSELNSEYPVILNIGDRNPVALFGSFSNAAVIDSDGAIILVPYLIRKSPNTLLEPIFMPNGEKAVSIACCQVFVIVLTSSGKVFRSPLPQLRFSEVTDLSIYEIVHIAGIYEHCFVVTKEGKVFGYGSNKYGSLGLGDKIEKVNKFTEISDLKPYKIVAAYAGCDHSLFQTAEGKILACGDNSFGELFLSNNQNKAKIYSPVETTITSDASFCIAGSRISAVFIGCVPPNGPNKRLPSEKVGKAPTEIKEDIPSLKAEISRLQRENIELLTENASLKETVTYLHESLKTDKLEILDSEAIHNLKIVREISFGGSGKVVEVVKEEKYALKMMNPENNDVEKQRSFIGEYEKLSLLSHPNIIHTHGIFFSDDSQPFSILLEYCLTDIGRAIKNASLSNLEIAKSVIQIAEAMRYVHSMNIIHRDLKPQNVLIGQDNLVRVSDFGISKLMTTEEQGTTFGAGTQKFMAPEILNEEKYDEKVDVYSFGVLLFFMVSAGEMPKITLIQVGTGKKATIPTTFAPFAQKLIDKCWNFDPKERPSFNEICEEIENNDFKVVELTYNEVLEIRKFWKRHKAKIPFYAE</sequence>
<dbReference type="PROSITE" id="PS50012">
    <property type="entry name" value="RCC1_3"/>
    <property type="match status" value="1"/>
</dbReference>
<dbReference type="InterPro" id="IPR008271">
    <property type="entry name" value="Ser/Thr_kinase_AS"/>
</dbReference>
<dbReference type="SUPFAM" id="SSF56112">
    <property type="entry name" value="Protein kinase-like (PK-like)"/>
    <property type="match status" value="1"/>
</dbReference>
<feature type="coiled-coil region" evidence="2">
    <location>
        <begin position="378"/>
        <end position="405"/>
    </location>
</feature>
<dbReference type="Pfam" id="PF00069">
    <property type="entry name" value="Pkinase"/>
    <property type="match status" value="1"/>
</dbReference>
<dbReference type="PROSITE" id="PS50011">
    <property type="entry name" value="PROTEIN_KINASE_DOM"/>
    <property type="match status" value="1"/>
</dbReference>
<dbReference type="Gene3D" id="2.130.10.30">
    <property type="entry name" value="Regulator of chromosome condensation 1/beta-lactamase-inhibitor protein II"/>
    <property type="match status" value="2"/>
</dbReference>
<dbReference type="InterPro" id="IPR009091">
    <property type="entry name" value="RCC1/BLIP-II"/>
</dbReference>
<dbReference type="PANTHER" id="PTHR44329">
    <property type="entry name" value="SERINE/THREONINE-PROTEIN KINASE TNNI3K-RELATED"/>
    <property type="match status" value="1"/>
</dbReference>
<feature type="repeat" description="RCC1" evidence="1">
    <location>
        <begin position="247"/>
        <end position="299"/>
    </location>
</feature>
<proteinExistence type="predicted"/>
<evidence type="ECO:0000313" key="5">
    <source>
        <dbReference type="Proteomes" id="UP001470230"/>
    </source>
</evidence>
<keyword evidence="4" id="KW-0808">Transferase</keyword>
<gene>
    <name evidence="4" type="ORF">M9Y10_026986</name>
</gene>
<evidence type="ECO:0000313" key="4">
    <source>
        <dbReference type="EMBL" id="KAK8841371.1"/>
    </source>
</evidence>
<dbReference type="InterPro" id="IPR051681">
    <property type="entry name" value="Ser/Thr_Kinases-Pseudokinases"/>
</dbReference>
<feature type="domain" description="Protein kinase" evidence="3">
    <location>
        <begin position="429"/>
        <end position="677"/>
    </location>
</feature>
<dbReference type="EMBL" id="JAPFFF010000041">
    <property type="protein sequence ID" value="KAK8841371.1"/>
    <property type="molecule type" value="Genomic_DNA"/>
</dbReference>
<reference evidence="4 5" key="1">
    <citation type="submission" date="2024-04" db="EMBL/GenBank/DDBJ databases">
        <title>Tritrichomonas musculus Genome.</title>
        <authorList>
            <person name="Alves-Ferreira E."/>
            <person name="Grigg M."/>
            <person name="Lorenzi H."/>
            <person name="Galac M."/>
        </authorList>
    </citation>
    <scope>NUCLEOTIDE SEQUENCE [LARGE SCALE GENOMIC DNA]</scope>
    <source>
        <strain evidence="4 5">EAF2021</strain>
    </source>
</reference>
<comment type="caution">
    <text evidence="4">The sequence shown here is derived from an EMBL/GenBank/DDBJ whole genome shotgun (WGS) entry which is preliminary data.</text>
</comment>
<dbReference type="Gene3D" id="1.10.510.10">
    <property type="entry name" value="Transferase(Phosphotransferase) domain 1"/>
    <property type="match status" value="1"/>
</dbReference>
<dbReference type="SUPFAM" id="SSF50985">
    <property type="entry name" value="RCC1/BLIP-II"/>
    <property type="match status" value="1"/>
</dbReference>
<keyword evidence="5" id="KW-1185">Reference proteome</keyword>
<keyword evidence="4" id="KW-0418">Kinase</keyword>
<organism evidence="4 5">
    <name type="scientific">Tritrichomonas musculus</name>
    <dbReference type="NCBI Taxonomy" id="1915356"/>
    <lineage>
        <taxon>Eukaryota</taxon>
        <taxon>Metamonada</taxon>
        <taxon>Parabasalia</taxon>
        <taxon>Tritrichomonadida</taxon>
        <taxon>Tritrichomonadidae</taxon>
        <taxon>Tritrichomonas</taxon>
    </lineage>
</organism>
<evidence type="ECO:0000259" key="3">
    <source>
        <dbReference type="PROSITE" id="PS50011"/>
    </source>
</evidence>
<dbReference type="GO" id="GO:0016301">
    <property type="term" value="F:kinase activity"/>
    <property type="evidence" value="ECO:0007669"/>
    <property type="project" value="UniProtKB-KW"/>
</dbReference>
<dbReference type="PROSITE" id="PS00108">
    <property type="entry name" value="PROTEIN_KINASE_ST"/>
    <property type="match status" value="1"/>
</dbReference>
<accession>A0ABR2H6B3</accession>
<name>A0ABR2H6B3_9EUKA</name>